<dbReference type="RefSeq" id="YP_009812693.1">
    <property type="nucleotide sequence ID" value="NC_048068.1"/>
</dbReference>
<sequence length="131" mass="14593">MSTIIETVETYITFGVQYKEHPQHPDEEHPQGMFGDGYAVIEAPNRGAARDIAYAIFGKHWAFDYDRQPDPVMYPAGEILRVPLITRTALLAAREQIADTYAKAEGDSNDDEIESLQGARDLLEQLVGVIA</sequence>
<accession>A0A385UKM0</accession>
<dbReference type="GeneID" id="55003762"/>
<evidence type="ECO:0000313" key="1">
    <source>
        <dbReference type="EMBL" id="AYB70197.1"/>
    </source>
</evidence>
<keyword evidence="2" id="KW-1185">Reference proteome</keyword>
<dbReference type="EMBL" id="MH727556">
    <property type="protein sequence ID" value="AYB70197.1"/>
    <property type="molecule type" value="Genomic_DNA"/>
</dbReference>
<protein>
    <submittedName>
        <fullName evidence="1">Uncharacterized protein</fullName>
    </submittedName>
</protein>
<name>A0A385UKM0_9CAUD</name>
<dbReference type="Proteomes" id="UP000279330">
    <property type="component" value="Segment"/>
</dbReference>
<reference evidence="1 2" key="1">
    <citation type="submission" date="2018-08" db="EMBL/GenBank/DDBJ databases">
        <authorList>
            <person name="Miller G.E."/>
            <person name="Abrahams R."/>
            <person name="Bazan D.C."/>
            <person name="Beglau B.C."/>
            <person name="Blaylock E.C."/>
            <person name="Choi J.D."/>
            <person name="Grewal S.K."/>
            <person name="Hernandez E.V."/>
            <person name="Kim D.J."/>
            <person name="Kim K."/>
            <person name="Lee Y."/>
            <person name="Linde M.K."/>
            <person name="Lopez M.B."/>
            <person name="Pangalila E."/>
            <person name="Parker M.A."/>
            <person name="Specht R.C."/>
            <person name="Teng M.C."/>
            <person name="Toledo B."/>
            <person name="Tran S."/>
            <person name="Yu H."/>
            <person name="Kalaj N."/>
            <person name="Muthiah A.S."/>
            <person name="Dean N.S."/>
            <person name="Diaz A."/>
            <person name="Garlena R.A."/>
            <person name="Russell D.A."/>
            <person name="Pope W.H."/>
            <person name="Jacobs-Sera D."/>
            <person name="Hatfull G.F."/>
        </authorList>
    </citation>
    <scope>NUCLEOTIDE SEQUENCE [LARGE SCALE GENOMIC DNA]</scope>
</reference>
<dbReference type="KEGG" id="vg:55003762"/>
<organism evidence="1 2">
    <name type="scientific">Microbacterium phage OneinaGillian</name>
    <dbReference type="NCBI Taxonomy" id="2301604"/>
    <lineage>
        <taxon>Viruses</taxon>
        <taxon>Duplodnaviria</taxon>
        <taxon>Heunggongvirae</taxon>
        <taxon>Uroviricota</taxon>
        <taxon>Caudoviricetes</taxon>
        <taxon>Gillianvirus</taxon>
        <taxon>Gillianvirus oneinagillian</taxon>
    </lineage>
</organism>
<proteinExistence type="predicted"/>
<gene>
    <name evidence="1" type="primary">88</name>
    <name evidence="1" type="ORF">SEA_ONEIAGILLIAN_87</name>
</gene>
<evidence type="ECO:0000313" key="2">
    <source>
        <dbReference type="Proteomes" id="UP000279330"/>
    </source>
</evidence>